<dbReference type="PANTHER" id="PTHR45813">
    <property type="entry name" value="IG-LIKE DOMAIN-CONTAINING PROTEIN"/>
    <property type="match status" value="1"/>
</dbReference>
<keyword evidence="7" id="KW-0325">Glycoprotein</keyword>
<dbReference type="ZFIN" id="ZDB-GENE-131121-607">
    <property type="gene designation" value="adgrf3a"/>
</dbReference>
<evidence type="ECO:0000256" key="7">
    <source>
        <dbReference type="ARBA" id="ARBA00023180"/>
    </source>
</evidence>
<dbReference type="AlphaFoldDB" id="A0A8M9PP29"/>
<dbReference type="SMART" id="SM00303">
    <property type="entry name" value="GPS"/>
    <property type="match status" value="1"/>
</dbReference>
<comment type="similarity">
    <text evidence="2">Belongs to the G-protein coupled receptor 2 family. Adhesion G-protein coupled receptor (ADGR) subfamily.</text>
</comment>
<keyword evidence="6" id="KW-1015">Disulfide bond</keyword>
<dbReference type="Gene3D" id="1.20.1070.10">
    <property type="entry name" value="Rhodopsin 7-helix transmembrane proteins"/>
    <property type="match status" value="1"/>
</dbReference>
<dbReference type="OrthoDB" id="10040049at2759"/>
<dbReference type="InterPro" id="IPR007110">
    <property type="entry name" value="Ig-like_dom"/>
</dbReference>
<dbReference type="InterPro" id="IPR051587">
    <property type="entry name" value="Adhesion_GPCR"/>
</dbReference>
<dbReference type="RefSeq" id="XP_021322955.3">
    <property type="nucleotide sequence ID" value="XM_021467280.3"/>
</dbReference>
<organism evidence="8 9">
    <name type="scientific">Danio rerio</name>
    <name type="common">Zebrafish</name>
    <name type="synonym">Brachydanio rerio</name>
    <dbReference type="NCBI Taxonomy" id="7955"/>
    <lineage>
        <taxon>Eukaryota</taxon>
        <taxon>Metazoa</taxon>
        <taxon>Chordata</taxon>
        <taxon>Craniata</taxon>
        <taxon>Vertebrata</taxon>
        <taxon>Euteleostomi</taxon>
        <taxon>Actinopterygii</taxon>
        <taxon>Neopterygii</taxon>
        <taxon>Teleostei</taxon>
        <taxon>Ostariophysi</taxon>
        <taxon>Cypriniformes</taxon>
        <taxon>Danionidae</taxon>
        <taxon>Danioninae</taxon>
        <taxon>Danio</taxon>
    </lineage>
</organism>
<evidence type="ECO:0000313" key="8">
    <source>
        <dbReference type="Proteomes" id="UP000000437"/>
    </source>
</evidence>
<dbReference type="RefSeq" id="XP_073784194.1">
    <property type="nucleotide sequence ID" value="XM_073928093.1"/>
</dbReference>
<dbReference type="InterPro" id="IPR000203">
    <property type="entry name" value="GPS"/>
</dbReference>
<dbReference type="FunFam" id="1.20.1070.10:FF:000058">
    <property type="entry name" value="Adhesion G protein-coupled receptor F5"/>
    <property type="match status" value="1"/>
</dbReference>
<name>A0A8M9PP29_DANRE</name>
<reference evidence="9" key="1">
    <citation type="submission" date="2025-08" db="UniProtKB">
        <authorList>
            <consortium name="RefSeq"/>
        </authorList>
    </citation>
    <scope>IDENTIFICATION</scope>
    <source>
        <strain evidence="9">Tuebingen</strain>
        <tissue evidence="9">Fibroblasts and whole tissue</tissue>
    </source>
</reference>
<dbReference type="PANTHER" id="PTHR45813:SF2">
    <property type="entry name" value="ADHESION G-PROTEIN COUPLED RECEPTOR F3"/>
    <property type="match status" value="1"/>
</dbReference>
<dbReference type="KEGG" id="dre:101886922"/>
<evidence type="ECO:0000256" key="1">
    <source>
        <dbReference type="ARBA" id="ARBA00004141"/>
    </source>
</evidence>
<evidence type="ECO:0000256" key="3">
    <source>
        <dbReference type="ARBA" id="ARBA00022692"/>
    </source>
</evidence>
<dbReference type="CTD" id="101886922"/>
<dbReference type="GO" id="GO:0007166">
    <property type="term" value="P:cell surface receptor signaling pathway"/>
    <property type="evidence" value="ECO:0007669"/>
    <property type="project" value="InterPro"/>
</dbReference>
<dbReference type="Pfam" id="PF00002">
    <property type="entry name" value="7tm_2"/>
    <property type="match status" value="1"/>
</dbReference>
<dbReference type="GO" id="GO:0007189">
    <property type="term" value="P:adenylate cyclase-activating G protein-coupled receptor signaling pathway"/>
    <property type="evidence" value="ECO:0000318"/>
    <property type="project" value="GO_Central"/>
</dbReference>
<dbReference type="Pfam" id="PF01825">
    <property type="entry name" value="GPS"/>
    <property type="match status" value="1"/>
</dbReference>
<protein>
    <submittedName>
        <fullName evidence="9">Adhesion G-protein coupled receptor F3 isoform X1</fullName>
    </submittedName>
</protein>
<dbReference type="PROSITE" id="PS50221">
    <property type="entry name" value="GAIN_B"/>
    <property type="match status" value="1"/>
</dbReference>
<dbReference type="Gene3D" id="2.60.220.50">
    <property type="match status" value="1"/>
</dbReference>
<keyword evidence="4" id="KW-1133">Transmembrane helix</keyword>
<dbReference type="FunCoup" id="A0A8M9PP29">
    <property type="interactions" value="87"/>
</dbReference>
<dbReference type="PROSITE" id="PS50261">
    <property type="entry name" value="G_PROTEIN_RECEP_F2_4"/>
    <property type="match status" value="1"/>
</dbReference>
<dbReference type="GO" id="GO:0016020">
    <property type="term" value="C:membrane"/>
    <property type="evidence" value="ECO:0007669"/>
    <property type="project" value="UniProtKB-SubCell"/>
</dbReference>
<keyword evidence="8" id="KW-1185">Reference proteome</keyword>
<keyword evidence="3" id="KW-0812">Transmembrane</keyword>
<dbReference type="PROSITE" id="PS50835">
    <property type="entry name" value="IG_LIKE"/>
    <property type="match status" value="1"/>
</dbReference>
<comment type="subcellular location">
    <subcellularLocation>
        <location evidence="1">Membrane</location>
        <topology evidence="1">Multi-pass membrane protein</topology>
    </subcellularLocation>
</comment>
<dbReference type="AGR" id="ZFIN:ZDB-GENE-131121-607"/>
<evidence type="ECO:0000256" key="5">
    <source>
        <dbReference type="ARBA" id="ARBA00023136"/>
    </source>
</evidence>
<evidence type="ECO:0000256" key="6">
    <source>
        <dbReference type="ARBA" id="ARBA00023157"/>
    </source>
</evidence>
<sequence>MLSRFCFPEKSTLIYYIELEFESTVDVNVTAFLDQLKRIDLSKATVKQFNPTTNCNLTETNKQCQCMPGYKWSDDMDCTNECELNINTTAVCLSSNKVSIDGTTTDTSMDCSLLCDQSKVNSAEHKKLLQNRTTMLVEKYSTLDYFNSLVITGYGWGSLVLNYTVIYLGPVSIDDLQKVVLQVDNTKLVTKGLIDIKINNSQPVDIYSSATIICTPPPNIGSVTVKWYLTNSQNKTTEITDGIEATLTTNQNKISTVQLNNFSESWKGTFKCVYAIYGISHTASEQLDVALLPNIQALSNPQFPICTSLSSTSFKVYCNISADSENYTVTWNHSTSSTTVDTAGNRISYIAYVTILCDSKETLNVACTFINTRSKNNLNRTQNVQIPIIYAYSTVCDPEGGWPIAKSGYTATMPCDNSGVGWRTRKCNGTRWSTEISTCVNANLFDIKTDVQELNKGIGFIKDNADQLFQRINDSTTLRTFTFPNIETSVNIFGVMNDVSTRQQNQWNDTVMSKLVSSASNLLNDPSGWQNPENKSIFISVEYLKTIERMMNNSNLISNTPYISSNAQMALCNHTSPADICKTFNASVRNSDNSVVVFGFRNLYQILPKAEGNDSNTTILSVTPVNANNTNRSITLEFDSAKQRLPNHMIYCVYWDENLNEWSSDGCRWAGVDNPTLCICDHNSAFTILMSKNAETLPYMDELTYAGLGISILSLLACLIIKVLVWDAVVKSPISNFRHVALFNISLCLLLAHCMFLTTSKPESIPPNWCSILTLIKHFFFLAVFFWMLCLSFVLLHQMIYVFDRLRKKVFLGLSITVGYACPIIAVAVTYISFNNGAEGEYYSKSTCWLTYKGTLKGSIFAFIIPIGAIVFVNLFTLAVVIMKIATPSISEAKARDEKDVAKSMIKTIVFLSPVLGLSWVLGFFVLGLDLTVKPWAALVNYSFTIFNSLQGLFILLTNCVGEKKVRDALLKRFKIKQSVHSKTESSSKAQSSIMRK</sequence>
<evidence type="ECO:0000313" key="9">
    <source>
        <dbReference type="RefSeq" id="XP_021322955.3"/>
    </source>
</evidence>
<evidence type="ECO:0000256" key="4">
    <source>
        <dbReference type="ARBA" id="ARBA00022989"/>
    </source>
</evidence>
<dbReference type="InterPro" id="IPR000832">
    <property type="entry name" value="GPCR_2_secretin-like"/>
</dbReference>
<dbReference type="GeneID" id="101886922"/>
<accession>A0A8M9PP29</accession>
<evidence type="ECO:0000313" key="10">
    <source>
        <dbReference type="ZFIN" id="ZDB-GENE-131121-607"/>
    </source>
</evidence>
<evidence type="ECO:0000256" key="2">
    <source>
        <dbReference type="ARBA" id="ARBA00007343"/>
    </source>
</evidence>
<dbReference type="Proteomes" id="UP000000437">
    <property type="component" value="Chromosome 17"/>
</dbReference>
<gene>
    <name evidence="9 10" type="primary">adgrf3a</name>
</gene>
<dbReference type="InterPro" id="IPR046338">
    <property type="entry name" value="GAIN_dom_sf"/>
</dbReference>
<proteinExistence type="inferred from homology"/>
<keyword evidence="9" id="KW-0675">Receptor</keyword>
<dbReference type="GO" id="GO:0004930">
    <property type="term" value="F:G protein-coupled receptor activity"/>
    <property type="evidence" value="ECO:0000318"/>
    <property type="project" value="GO_Central"/>
</dbReference>
<dbReference type="PRINTS" id="PR00249">
    <property type="entry name" value="GPCRSECRETIN"/>
</dbReference>
<keyword evidence="5" id="KW-0472">Membrane</keyword>
<dbReference type="InterPro" id="IPR057244">
    <property type="entry name" value="GAIN_B"/>
</dbReference>
<dbReference type="InterPro" id="IPR017981">
    <property type="entry name" value="GPCR_2-like_7TM"/>
</dbReference>